<dbReference type="AlphaFoldDB" id="A0A1Y3CII6"/>
<comment type="caution">
    <text evidence="2">The sequence shown here is derived from an EMBL/GenBank/DDBJ whole genome shotgun (WGS) entry which is preliminary data.</text>
</comment>
<organism evidence="2 3">
    <name type="scientific">Acinetobacter silvestris</name>
    <dbReference type="NCBI Taxonomy" id="1977882"/>
    <lineage>
        <taxon>Bacteria</taxon>
        <taxon>Pseudomonadati</taxon>
        <taxon>Pseudomonadota</taxon>
        <taxon>Gammaproteobacteria</taxon>
        <taxon>Moraxellales</taxon>
        <taxon>Moraxellaceae</taxon>
        <taxon>Acinetobacter</taxon>
    </lineage>
</organism>
<name>A0A1Y3CII6_9GAMM</name>
<dbReference type="RefSeq" id="WP_086203250.1">
    <property type="nucleotide sequence ID" value="NZ_NEGB01000003.1"/>
</dbReference>
<dbReference type="Proteomes" id="UP000242765">
    <property type="component" value="Unassembled WGS sequence"/>
</dbReference>
<proteinExistence type="predicted"/>
<evidence type="ECO:0000313" key="2">
    <source>
        <dbReference type="EMBL" id="OTG65907.1"/>
    </source>
</evidence>
<dbReference type="STRING" id="1977882.B9T28_06825"/>
<dbReference type="PROSITE" id="PS51144">
    <property type="entry name" value="ALPHA_CA_2"/>
    <property type="match status" value="1"/>
</dbReference>
<dbReference type="InterPro" id="IPR001148">
    <property type="entry name" value="CA_dom"/>
</dbReference>
<keyword evidence="3" id="KW-1185">Reference proteome</keyword>
<evidence type="ECO:0000259" key="1">
    <source>
        <dbReference type="PROSITE" id="PS51144"/>
    </source>
</evidence>
<sequence length="71" mass="8412">MYSTLEINSHKKMTAEQILEEIEYPLESLERFLHLMTKMRLDGKVEEKEFTSLINTIHYQVLQISKAVNVK</sequence>
<evidence type="ECO:0000313" key="3">
    <source>
        <dbReference type="Proteomes" id="UP000242765"/>
    </source>
</evidence>
<protein>
    <recommendedName>
        <fullName evidence="1">Alpha-carbonic anhydrase domain-containing protein</fullName>
    </recommendedName>
</protein>
<reference evidence="2 3" key="1">
    <citation type="submission" date="2017-04" db="EMBL/GenBank/DDBJ databases">
        <title>High diversity of culturable Acinetobacter species in natural soil and water ecosystems.</title>
        <authorList>
            <person name="Nemec A."/>
            <person name="Radolfova-Krizova L."/>
        </authorList>
    </citation>
    <scope>NUCLEOTIDE SEQUENCE [LARGE SCALE GENOMIC DNA]</scope>
    <source>
        <strain evidence="2 3">ANC 4999</strain>
    </source>
</reference>
<accession>A0A1Y3CII6</accession>
<dbReference type="OrthoDB" id="6708256at2"/>
<feature type="domain" description="Alpha-carbonic anhydrase" evidence="1">
    <location>
        <begin position="1"/>
        <end position="71"/>
    </location>
</feature>
<dbReference type="EMBL" id="NEGB01000003">
    <property type="protein sequence ID" value="OTG65907.1"/>
    <property type="molecule type" value="Genomic_DNA"/>
</dbReference>
<gene>
    <name evidence="2" type="ORF">B9T28_06825</name>
</gene>